<evidence type="ECO:0000313" key="2">
    <source>
        <dbReference type="EMBL" id="CAA9320016.1"/>
    </source>
</evidence>
<protein>
    <submittedName>
        <fullName evidence="2">Heat shock protein 60 family chaperone GroEL</fullName>
    </submittedName>
</protein>
<feature type="non-terminal residue" evidence="2">
    <location>
        <position position="67"/>
    </location>
</feature>
<organism evidence="2">
    <name type="scientific">uncultured Nocardioidaceae bacterium</name>
    <dbReference type="NCBI Taxonomy" id="253824"/>
    <lineage>
        <taxon>Bacteria</taxon>
        <taxon>Bacillati</taxon>
        <taxon>Actinomycetota</taxon>
        <taxon>Actinomycetes</taxon>
        <taxon>Propionibacteriales</taxon>
        <taxon>Nocardioidaceae</taxon>
        <taxon>environmental samples</taxon>
    </lineage>
</organism>
<evidence type="ECO:0000256" key="1">
    <source>
        <dbReference type="SAM" id="MobiDB-lite"/>
    </source>
</evidence>
<keyword evidence="2" id="KW-0346">Stress response</keyword>
<dbReference type="EMBL" id="CADCUH010000025">
    <property type="protein sequence ID" value="CAA9320016.1"/>
    <property type="molecule type" value="Genomic_DNA"/>
</dbReference>
<feature type="region of interest" description="Disordered" evidence="1">
    <location>
        <begin position="1"/>
        <end position="52"/>
    </location>
</feature>
<dbReference type="AlphaFoldDB" id="A0A6J4L107"/>
<accession>A0A6J4L107</accession>
<reference evidence="2" key="1">
    <citation type="submission" date="2020-02" db="EMBL/GenBank/DDBJ databases">
        <authorList>
            <person name="Meier V. D."/>
        </authorList>
    </citation>
    <scope>NUCLEOTIDE SEQUENCE</scope>
    <source>
        <strain evidence="2">AVDCRST_MAG36</strain>
    </source>
</reference>
<sequence>STRRRASTSTCWPRASSTRPRSRAPRCRTLPPSRRCSSRPRRSWRTSPRRPRRCRVAATAAWAAWTS</sequence>
<name>A0A6J4L107_9ACTN</name>
<proteinExistence type="predicted"/>
<gene>
    <name evidence="2" type="ORF">AVDCRST_MAG36-344</name>
</gene>
<feature type="non-terminal residue" evidence="2">
    <location>
        <position position="1"/>
    </location>
</feature>
<feature type="compositionally biased region" description="Basic residues" evidence="1">
    <location>
        <begin position="36"/>
        <end position="52"/>
    </location>
</feature>